<dbReference type="EMBL" id="CP073100">
    <property type="protein sequence ID" value="QUE52715.1"/>
    <property type="molecule type" value="Genomic_DNA"/>
</dbReference>
<keyword evidence="2" id="KW-1185">Reference proteome</keyword>
<dbReference type="AlphaFoldDB" id="A0A975J298"/>
<dbReference type="RefSeq" id="WP_211633984.1">
    <property type="nucleotide sequence ID" value="NZ_CP073100.1"/>
</dbReference>
<evidence type="ECO:0000313" key="1">
    <source>
        <dbReference type="EMBL" id="QUE52715.1"/>
    </source>
</evidence>
<sequence>MKELEDKLTGLGLSQEQAQQAIQAVVDFIKAKIPGEYQGMLDQVMAGQMPDLSALGGIVGGLKGLFGDK</sequence>
<gene>
    <name evidence="1" type="ORF">KBB96_07420</name>
</gene>
<protein>
    <recommendedName>
        <fullName evidence="3">DUF2267 domain-containing protein</fullName>
    </recommendedName>
</protein>
<evidence type="ECO:0008006" key="3">
    <source>
        <dbReference type="Google" id="ProtNLM"/>
    </source>
</evidence>
<dbReference type="KEGG" id="lamb:KBB96_07420"/>
<name>A0A975J298_9BACT</name>
<organism evidence="1 2">
    <name type="scientific">Luteolibacter ambystomatis</name>
    <dbReference type="NCBI Taxonomy" id="2824561"/>
    <lineage>
        <taxon>Bacteria</taxon>
        <taxon>Pseudomonadati</taxon>
        <taxon>Verrucomicrobiota</taxon>
        <taxon>Verrucomicrobiia</taxon>
        <taxon>Verrucomicrobiales</taxon>
        <taxon>Verrucomicrobiaceae</taxon>
        <taxon>Luteolibacter</taxon>
    </lineage>
</organism>
<reference evidence="1" key="1">
    <citation type="submission" date="2021-04" db="EMBL/GenBank/DDBJ databases">
        <title>Luteolibacter sp. 32A isolated from the skin of an Anderson's salamander (Ambystoma andersonii).</title>
        <authorList>
            <person name="Spergser J."/>
            <person name="Busse H.-J."/>
        </authorList>
    </citation>
    <scope>NUCLEOTIDE SEQUENCE</scope>
    <source>
        <strain evidence="1">32A</strain>
    </source>
</reference>
<accession>A0A975J298</accession>
<evidence type="ECO:0000313" key="2">
    <source>
        <dbReference type="Proteomes" id="UP000676169"/>
    </source>
</evidence>
<proteinExistence type="predicted"/>
<dbReference type="Proteomes" id="UP000676169">
    <property type="component" value="Chromosome"/>
</dbReference>